<evidence type="ECO:0000313" key="2">
    <source>
        <dbReference type="EMBL" id="ODA89726.1"/>
    </source>
</evidence>
<evidence type="ECO:0008006" key="4">
    <source>
        <dbReference type="Google" id="ProtNLM"/>
    </source>
</evidence>
<feature type="region of interest" description="Disordered" evidence="1">
    <location>
        <begin position="1"/>
        <end position="28"/>
    </location>
</feature>
<organism evidence="2 3">
    <name type="scientific">Leifsonia xyli subsp. xyli</name>
    <dbReference type="NCBI Taxonomy" id="59736"/>
    <lineage>
        <taxon>Bacteria</taxon>
        <taxon>Bacillati</taxon>
        <taxon>Actinomycetota</taxon>
        <taxon>Actinomycetes</taxon>
        <taxon>Micrococcales</taxon>
        <taxon>Microbacteriaceae</taxon>
        <taxon>Leifsonia</taxon>
    </lineage>
</organism>
<dbReference type="EMBL" id="LNZG01000039">
    <property type="protein sequence ID" value="ODA89726.1"/>
    <property type="molecule type" value="Genomic_DNA"/>
</dbReference>
<dbReference type="OrthoDB" id="5503950at2"/>
<evidence type="ECO:0000313" key="3">
    <source>
        <dbReference type="Proteomes" id="UP000094426"/>
    </source>
</evidence>
<dbReference type="Gene3D" id="3.40.50.1110">
    <property type="entry name" value="SGNH hydrolase"/>
    <property type="match status" value="1"/>
</dbReference>
<comment type="caution">
    <text evidence="2">The sequence shown here is derived from an EMBL/GenBank/DDBJ whole genome shotgun (WGS) entry which is preliminary data.</text>
</comment>
<proteinExistence type="predicted"/>
<accession>A0A1E2SIN9</accession>
<gene>
    <name evidence="2" type="ORF">ATY41_12255</name>
</gene>
<dbReference type="Proteomes" id="UP000094426">
    <property type="component" value="Unassembled WGS sequence"/>
</dbReference>
<dbReference type="SUPFAM" id="SSF52266">
    <property type="entry name" value="SGNH hydrolase"/>
    <property type="match status" value="1"/>
</dbReference>
<reference evidence="2 3" key="1">
    <citation type="submission" date="2015-11" db="EMBL/GenBank/DDBJ databases">
        <authorList>
            <person name="Zhang Y."/>
            <person name="Guo Z."/>
        </authorList>
    </citation>
    <scope>NUCLEOTIDE SEQUENCE [LARGE SCALE GENOMIC DNA]</scope>
    <source>
        <strain evidence="3">gdw1</strain>
    </source>
</reference>
<sequence>MPRAKKFAFTYPDVLPDPSNTPKKGNSVDVPFTDADVPYLHRVEDELNALIREESAKYGFTVVDVSARSEARTACSVARHWVNSFDALNSLDQDGDAFHPTSLGIAHYVNQVRDGKIISSLEGAEPGSRPVHRRDQRACLDGE</sequence>
<dbReference type="RefSeq" id="WP_041767567.1">
    <property type="nucleotide sequence ID" value="NZ_LNZG01000039.1"/>
</dbReference>
<protein>
    <recommendedName>
        <fullName evidence="4">SGNH hydrolase-type esterase domain-containing protein</fullName>
    </recommendedName>
</protein>
<dbReference type="AlphaFoldDB" id="A0A1E2SIN9"/>
<dbReference type="InterPro" id="IPR036514">
    <property type="entry name" value="SGNH_hydro_sf"/>
</dbReference>
<name>A0A1E2SIN9_LEIXY</name>
<feature type="region of interest" description="Disordered" evidence="1">
    <location>
        <begin position="121"/>
        <end position="143"/>
    </location>
</feature>
<evidence type="ECO:0000256" key="1">
    <source>
        <dbReference type="SAM" id="MobiDB-lite"/>
    </source>
</evidence>